<proteinExistence type="inferred from homology"/>
<evidence type="ECO:0000259" key="13">
    <source>
        <dbReference type="PROSITE" id="PS50262"/>
    </source>
</evidence>
<dbReference type="PROSITE" id="PS50262">
    <property type="entry name" value="G_PROTEIN_RECEP_F1_2"/>
    <property type="match status" value="1"/>
</dbReference>
<evidence type="ECO:0000256" key="12">
    <source>
        <dbReference type="SAM" id="Phobius"/>
    </source>
</evidence>
<evidence type="ECO:0000313" key="14">
    <source>
        <dbReference type="EMBL" id="RXM91703.1"/>
    </source>
</evidence>
<dbReference type="EMBL" id="SCEB01007989">
    <property type="protein sequence ID" value="RXM91703.1"/>
    <property type="molecule type" value="Genomic_DNA"/>
</dbReference>
<keyword evidence="3" id="KW-0391">Immunity</keyword>
<dbReference type="GO" id="GO:0016020">
    <property type="term" value="C:membrane"/>
    <property type="evidence" value="ECO:0007669"/>
    <property type="project" value="UniProtKB-SubCell"/>
</dbReference>
<dbReference type="GO" id="GO:0008142">
    <property type="term" value="F:oxysterol binding"/>
    <property type="evidence" value="ECO:0007669"/>
    <property type="project" value="InterPro"/>
</dbReference>
<comment type="caution">
    <text evidence="14">The sequence shown here is derived from an EMBL/GenBank/DDBJ whole genome shotgun (WGS) entry which is preliminary data.</text>
</comment>
<feature type="transmembrane region" description="Helical" evidence="12">
    <location>
        <begin position="272"/>
        <end position="291"/>
    </location>
</feature>
<feature type="domain" description="G-protein coupled receptors family 1 profile" evidence="13">
    <location>
        <begin position="35"/>
        <end position="288"/>
    </location>
</feature>
<feature type="transmembrane region" description="Helical" evidence="12">
    <location>
        <begin position="97"/>
        <end position="114"/>
    </location>
</feature>
<dbReference type="AlphaFoldDB" id="A0A444UU63"/>
<keyword evidence="6" id="KW-1064">Adaptive immunity</keyword>
<keyword evidence="2 11" id="KW-0812">Transmembrane</keyword>
<keyword evidence="5 11" id="KW-0297">G-protein coupled receptor</keyword>
<evidence type="ECO:0000256" key="1">
    <source>
        <dbReference type="ARBA" id="ARBA00004141"/>
    </source>
</evidence>
<keyword evidence="10 11" id="KW-0807">Transducer</keyword>
<dbReference type="GO" id="GO:0004930">
    <property type="term" value="F:G protein-coupled receptor activity"/>
    <property type="evidence" value="ECO:0007669"/>
    <property type="project" value="UniProtKB-KW"/>
</dbReference>
<evidence type="ECO:0000313" key="15">
    <source>
        <dbReference type="Proteomes" id="UP000289886"/>
    </source>
</evidence>
<keyword evidence="8" id="KW-1015">Disulfide bond</keyword>
<dbReference type="CDD" id="cd14982">
    <property type="entry name" value="7tmA_purinoceptor-like"/>
    <property type="match status" value="1"/>
</dbReference>
<protein>
    <submittedName>
        <fullName evidence="14">Lysophosphatidic acid receptor 6</fullName>
    </submittedName>
</protein>
<name>A0A444UU63_ACIRT</name>
<dbReference type="InterPro" id="IPR000276">
    <property type="entry name" value="GPCR_Rhodpsn"/>
</dbReference>
<comment type="subcellular location">
    <subcellularLocation>
        <location evidence="1">Membrane</location>
        <topology evidence="1">Multi-pass membrane protein</topology>
    </subcellularLocation>
</comment>
<dbReference type="GO" id="GO:0002250">
    <property type="term" value="P:adaptive immune response"/>
    <property type="evidence" value="ECO:0007669"/>
    <property type="project" value="UniProtKB-KW"/>
</dbReference>
<keyword evidence="9 11" id="KW-0675">Receptor</keyword>
<dbReference type="Proteomes" id="UP000289886">
    <property type="component" value="Unassembled WGS sequence"/>
</dbReference>
<evidence type="ECO:0000256" key="9">
    <source>
        <dbReference type="ARBA" id="ARBA00023170"/>
    </source>
</evidence>
<dbReference type="PANTHER" id="PTHR24237:SF37">
    <property type="entry name" value="COAGULATION FACTOR II (THROMBIN) RECEPTOR-LIKE 2-RELATED"/>
    <property type="match status" value="1"/>
</dbReference>
<dbReference type="PROSITE" id="PS00237">
    <property type="entry name" value="G_PROTEIN_RECEP_F1_1"/>
    <property type="match status" value="1"/>
</dbReference>
<dbReference type="SUPFAM" id="SSF81321">
    <property type="entry name" value="Family A G protein-coupled receptor-like"/>
    <property type="match status" value="1"/>
</dbReference>
<evidence type="ECO:0000256" key="2">
    <source>
        <dbReference type="ARBA" id="ARBA00022692"/>
    </source>
</evidence>
<feature type="transmembrane region" description="Helical" evidence="12">
    <location>
        <begin position="227"/>
        <end position="252"/>
    </location>
</feature>
<reference evidence="14 15" key="1">
    <citation type="submission" date="2019-01" db="EMBL/GenBank/DDBJ databases">
        <title>Draft Genome and Complete Hox-Cluster Characterization of the Sterlet Sturgeon (Acipenser ruthenus).</title>
        <authorList>
            <person name="Wei Q."/>
        </authorList>
    </citation>
    <scope>NUCLEOTIDE SEQUENCE [LARGE SCALE GENOMIC DNA]</scope>
    <source>
        <strain evidence="14">WHYD16114868_AA</strain>
        <tissue evidence="14">Blood</tissue>
    </source>
</reference>
<evidence type="ECO:0000256" key="8">
    <source>
        <dbReference type="ARBA" id="ARBA00023157"/>
    </source>
</evidence>
<dbReference type="PANTHER" id="PTHR24237">
    <property type="entry name" value="G-PROTEIN COUPLED RECEPTOR"/>
    <property type="match status" value="1"/>
</dbReference>
<dbReference type="InterPro" id="IPR047160">
    <property type="entry name" value="GP183-like"/>
</dbReference>
<keyword evidence="4 12" id="KW-1133">Transmembrane helix</keyword>
<keyword evidence="7 12" id="KW-0472">Membrane</keyword>
<evidence type="ECO:0000256" key="6">
    <source>
        <dbReference type="ARBA" id="ARBA00023130"/>
    </source>
</evidence>
<dbReference type="FunFam" id="1.20.1070.10:FF:000017">
    <property type="entry name" value="lysophosphatidic acid receptor 4"/>
    <property type="match status" value="1"/>
</dbReference>
<feature type="transmembrane region" description="Helical" evidence="12">
    <location>
        <begin position="56"/>
        <end position="77"/>
    </location>
</feature>
<keyword evidence="15" id="KW-1185">Reference proteome</keyword>
<sequence length="318" mass="36483">MSTFENEPCNRTTADFQYYLFPVVYSVVFVLGMIGNLGALYVFICKVTNHSSSNVYIINLAVVDTIFLCTLPCRIHYHLNHNNWIFGDLACRITGTLYFTNIYISITFLTCICIDRYIAVVHPHTYLRIKNTSLTLMVSVCVWAVAMSIMLPLLLGGPLDSTSDGNTTRCFENFSFEDWTHRMQAYNICALLFGSAIPLSITMICYPLILKRISKIPTPSSRRALSIIYLILAISVTCFLPYSIIHLLYYLSRLRIITNCSFLHGIYKMRRVTMAIVSCNSCLDPVLYYFATTKFKWSFLKCLKPKRTKRVYTIYTAK</sequence>
<evidence type="ECO:0000256" key="4">
    <source>
        <dbReference type="ARBA" id="ARBA00022989"/>
    </source>
</evidence>
<feature type="transmembrane region" description="Helical" evidence="12">
    <location>
        <begin position="185"/>
        <end position="206"/>
    </location>
</feature>
<evidence type="ECO:0000256" key="5">
    <source>
        <dbReference type="ARBA" id="ARBA00023040"/>
    </source>
</evidence>
<evidence type="ECO:0000256" key="3">
    <source>
        <dbReference type="ARBA" id="ARBA00022859"/>
    </source>
</evidence>
<comment type="similarity">
    <text evidence="11">Belongs to the G-protein coupled receptor 1 family.</text>
</comment>
<accession>A0A444UU63</accession>
<feature type="transmembrane region" description="Helical" evidence="12">
    <location>
        <begin position="134"/>
        <end position="155"/>
    </location>
</feature>
<feature type="transmembrane region" description="Helical" evidence="12">
    <location>
        <begin position="20"/>
        <end position="44"/>
    </location>
</feature>
<dbReference type="PRINTS" id="PR01157">
    <property type="entry name" value="P2YPURNOCPTR"/>
</dbReference>
<evidence type="ECO:0000256" key="7">
    <source>
        <dbReference type="ARBA" id="ARBA00023136"/>
    </source>
</evidence>
<evidence type="ECO:0000256" key="11">
    <source>
        <dbReference type="RuleBase" id="RU000688"/>
    </source>
</evidence>
<organism evidence="14 15">
    <name type="scientific">Acipenser ruthenus</name>
    <name type="common">Sterlet sturgeon</name>
    <dbReference type="NCBI Taxonomy" id="7906"/>
    <lineage>
        <taxon>Eukaryota</taxon>
        <taxon>Metazoa</taxon>
        <taxon>Chordata</taxon>
        <taxon>Craniata</taxon>
        <taxon>Vertebrata</taxon>
        <taxon>Euteleostomi</taxon>
        <taxon>Actinopterygii</taxon>
        <taxon>Chondrostei</taxon>
        <taxon>Acipenseriformes</taxon>
        <taxon>Acipenseridae</taxon>
        <taxon>Acipenser</taxon>
    </lineage>
</organism>
<dbReference type="Gene3D" id="1.20.1070.10">
    <property type="entry name" value="Rhodopsin 7-helix transmembrane proteins"/>
    <property type="match status" value="1"/>
</dbReference>
<dbReference type="Pfam" id="PF00001">
    <property type="entry name" value="7tm_1"/>
    <property type="match status" value="1"/>
</dbReference>
<dbReference type="PRINTS" id="PR00237">
    <property type="entry name" value="GPCRRHODOPSN"/>
</dbReference>
<evidence type="ECO:0000256" key="10">
    <source>
        <dbReference type="ARBA" id="ARBA00023224"/>
    </source>
</evidence>
<dbReference type="InterPro" id="IPR017452">
    <property type="entry name" value="GPCR_Rhodpsn_7TM"/>
</dbReference>
<gene>
    <name evidence="14" type="ORF">EOD39_20904</name>
</gene>